<dbReference type="AlphaFoldDB" id="A0A2S9JUC8"/>
<comment type="caution">
    <text evidence="1">The sequence shown here is derived from an EMBL/GenBank/DDBJ whole genome shotgun (WGS) entry which is preliminary data.</text>
</comment>
<dbReference type="EMBL" id="PVBS01000001">
    <property type="protein sequence ID" value="PRD56741.1"/>
    <property type="molecule type" value="Genomic_DNA"/>
</dbReference>
<evidence type="ECO:0000313" key="1">
    <source>
        <dbReference type="EMBL" id="PRD56741.1"/>
    </source>
</evidence>
<dbReference type="OrthoDB" id="1494253at2"/>
<name>A0A2S9JUC8_9SPHI</name>
<proteinExistence type="predicted"/>
<evidence type="ECO:0000313" key="2">
    <source>
        <dbReference type="Proteomes" id="UP000238642"/>
    </source>
</evidence>
<reference evidence="1 2" key="1">
    <citation type="submission" date="2018-02" db="EMBL/GenBank/DDBJ databases">
        <title>The draft genome of Sphingobacterium gobiense H7.</title>
        <authorList>
            <person name="Li L."/>
            <person name="Liu L."/>
            <person name="Zhang X."/>
            <person name="Wang T."/>
            <person name="Liang L."/>
        </authorList>
    </citation>
    <scope>NUCLEOTIDE SEQUENCE [LARGE SCALE GENOMIC DNA]</scope>
    <source>
        <strain evidence="1 2">ACCC 05757</strain>
    </source>
</reference>
<protein>
    <submittedName>
        <fullName evidence="1">Uncharacterized protein</fullName>
    </submittedName>
</protein>
<gene>
    <name evidence="1" type="ORF">C5749_05800</name>
</gene>
<organism evidence="1 2">
    <name type="scientific">Sphingobacterium gobiense</name>
    <dbReference type="NCBI Taxonomy" id="1382456"/>
    <lineage>
        <taxon>Bacteria</taxon>
        <taxon>Pseudomonadati</taxon>
        <taxon>Bacteroidota</taxon>
        <taxon>Sphingobacteriia</taxon>
        <taxon>Sphingobacteriales</taxon>
        <taxon>Sphingobacteriaceae</taxon>
        <taxon>Sphingobacterium</taxon>
    </lineage>
</organism>
<accession>A0A2S9JUC8</accession>
<dbReference type="RefSeq" id="WP_105723852.1">
    <property type="nucleotide sequence ID" value="NZ_PVBS01000001.1"/>
</dbReference>
<sequence>MNYNLSDFISKYKDADYITLITEVPKEVQQLDARYLRLKRNEDDNGLTYYRKHVGDFLFYLNTGVVPSGIQITGLREFLPIIEDLVRKGQFNATALDIFNNTI</sequence>
<dbReference type="Proteomes" id="UP000238642">
    <property type="component" value="Unassembled WGS sequence"/>
</dbReference>
<keyword evidence="2" id="KW-1185">Reference proteome</keyword>